<dbReference type="Gene3D" id="3.30.420.10">
    <property type="entry name" value="Ribonuclease H-like superfamily/Ribonuclease H"/>
    <property type="match status" value="2"/>
</dbReference>
<evidence type="ECO:0000313" key="2">
    <source>
        <dbReference type="Proteomes" id="UP001652660"/>
    </source>
</evidence>
<dbReference type="Pfam" id="PF17921">
    <property type="entry name" value="Integrase_H2C2"/>
    <property type="match status" value="1"/>
</dbReference>
<evidence type="ECO:0000259" key="1">
    <source>
        <dbReference type="PROSITE" id="PS50879"/>
    </source>
</evidence>
<dbReference type="InterPro" id="IPR041588">
    <property type="entry name" value="Integrase_H2C2"/>
</dbReference>
<dbReference type="SUPFAM" id="SSF53098">
    <property type="entry name" value="Ribonuclease H-like"/>
    <property type="match status" value="1"/>
</dbReference>
<dbReference type="InterPro" id="IPR043128">
    <property type="entry name" value="Rev_trsase/Diguanyl_cyclase"/>
</dbReference>
<proteinExistence type="predicted"/>
<dbReference type="InterPro" id="IPR041577">
    <property type="entry name" value="RT_RNaseH_2"/>
</dbReference>
<dbReference type="PROSITE" id="PS50879">
    <property type="entry name" value="RNASE_H_1"/>
    <property type="match status" value="1"/>
</dbReference>
<dbReference type="InterPro" id="IPR043502">
    <property type="entry name" value="DNA/RNA_pol_sf"/>
</dbReference>
<dbReference type="Proteomes" id="UP001652660">
    <property type="component" value="Chromosome 10c"/>
</dbReference>
<name>A0ABM4VZ68_COFAR</name>
<dbReference type="Pfam" id="PF17919">
    <property type="entry name" value="RT_RNaseH_2"/>
    <property type="match status" value="1"/>
</dbReference>
<dbReference type="Gene3D" id="3.30.70.270">
    <property type="match status" value="2"/>
</dbReference>
<dbReference type="PANTHER" id="PTHR48475">
    <property type="entry name" value="RIBONUCLEASE H"/>
    <property type="match status" value="1"/>
</dbReference>
<sequence length="603" mass="68504">MEVYVDDMIVKSRTDQRLIPDLQEILDILWDTRMWLNPKKCTFGVRSRRFLGFLVSREEIRANPDKLQAIMGMAPPRNVKEVQRLTGRMTALSRFLSHSAVRGLPFFRILKAPKDFQWTEEYQKAFVDLKAYLAELPTLTAPEQGETLFLYLSACNEAVNVVLVREDRGVQRPIYYVNRALQGPETRYTPAEKLVLALVHAARKLRPYFQAHSIIVITDQPLRQILTKPEVSGRKTKWAVELAEHEIGYQPRTAIKAQALADFLAEGASLTLTEPSPLRENIWPEEPWVLFVDGASSKEGSGAGLLLTSPTGEELTYALRFDFPASNNDAEYEALLTGLRITHQMSITAIKVRSDSQLVVHQVRGEYEAKEDVMKKYLAKVQEAITLFDTFEIERVPRSQNKLANALSKLASSSFAHLNKEVLVELVKQKSISQVQVLAIDSPTTWMTPLIDFLNSGALPGNRTEACRLQLRAAKYAYAGGILYRRLYLSPWIKCVTLEKGDYIFHEVHEGLCAAHVGSRVLAKKCLLLSYYWPSVFQDTAALVQKCRTCQVHAPLRHQPAREMVPIHSPWPFAQWGIDLLGPFPRAPERYEHLVVVIDYFTK</sequence>
<evidence type="ECO:0000313" key="3">
    <source>
        <dbReference type="RefSeq" id="XP_071924836.1"/>
    </source>
</evidence>
<dbReference type="InterPro" id="IPR036397">
    <property type="entry name" value="RNaseH_sf"/>
</dbReference>
<dbReference type="SUPFAM" id="SSF56672">
    <property type="entry name" value="DNA/RNA polymerases"/>
    <property type="match status" value="1"/>
</dbReference>
<organism evidence="2 3">
    <name type="scientific">Coffea arabica</name>
    <name type="common">Arabian coffee</name>
    <dbReference type="NCBI Taxonomy" id="13443"/>
    <lineage>
        <taxon>Eukaryota</taxon>
        <taxon>Viridiplantae</taxon>
        <taxon>Streptophyta</taxon>
        <taxon>Embryophyta</taxon>
        <taxon>Tracheophyta</taxon>
        <taxon>Spermatophyta</taxon>
        <taxon>Magnoliopsida</taxon>
        <taxon>eudicotyledons</taxon>
        <taxon>Gunneridae</taxon>
        <taxon>Pentapetalae</taxon>
        <taxon>asterids</taxon>
        <taxon>lamiids</taxon>
        <taxon>Gentianales</taxon>
        <taxon>Rubiaceae</taxon>
        <taxon>Ixoroideae</taxon>
        <taxon>Gardenieae complex</taxon>
        <taxon>Bertiereae - Coffeeae clade</taxon>
        <taxon>Coffeeae</taxon>
        <taxon>Coffea</taxon>
    </lineage>
</organism>
<keyword evidence="2" id="KW-1185">Reference proteome</keyword>
<dbReference type="Pfam" id="PF13456">
    <property type="entry name" value="RVT_3"/>
    <property type="match status" value="1"/>
</dbReference>
<dbReference type="InterPro" id="IPR002156">
    <property type="entry name" value="RNaseH_domain"/>
</dbReference>
<feature type="domain" description="RNase H type-1" evidence="1">
    <location>
        <begin position="284"/>
        <end position="416"/>
    </location>
</feature>
<reference evidence="3" key="1">
    <citation type="submission" date="2025-08" db="UniProtKB">
        <authorList>
            <consortium name="RefSeq"/>
        </authorList>
    </citation>
    <scope>IDENTIFICATION</scope>
    <source>
        <tissue evidence="3">Leaves</tissue>
    </source>
</reference>
<dbReference type="InterPro" id="IPR012337">
    <property type="entry name" value="RNaseH-like_sf"/>
</dbReference>
<protein>
    <recommendedName>
        <fullName evidence="1">RNase H type-1 domain-containing protein</fullName>
    </recommendedName>
</protein>
<dbReference type="RefSeq" id="XP_071924836.1">
    <property type="nucleotide sequence ID" value="XM_072068735.1"/>
</dbReference>
<gene>
    <name evidence="3" type="primary">LOC113714068</name>
</gene>
<dbReference type="PANTHER" id="PTHR48475:SF2">
    <property type="entry name" value="RIBONUCLEASE H"/>
    <property type="match status" value="1"/>
</dbReference>
<dbReference type="CDD" id="cd09279">
    <property type="entry name" value="RNase_HI_like"/>
    <property type="match status" value="1"/>
</dbReference>
<accession>A0ABM4VZ68</accession>
<dbReference type="GeneID" id="113714068"/>
<dbReference type="Gene3D" id="1.10.340.70">
    <property type="match status" value="1"/>
</dbReference>